<dbReference type="Proteomes" id="UP000292136">
    <property type="component" value="Unassembled WGS sequence"/>
</dbReference>
<protein>
    <submittedName>
        <fullName evidence="9">Undecaprenyl-diphosphatase</fullName>
    </submittedName>
</protein>
<feature type="domain" description="Phosphatidic acid phosphatase type 2/haloperoxidase" evidence="8">
    <location>
        <begin position="88"/>
        <end position="194"/>
    </location>
</feature>
<evidence type="ECO:0000256" key="3">
    <source>
        <dbReference type="ARBA" id="ARBA00022692"/>
    </source>
</evidence>
<name>A0ABY0IUS0_9RHOO</name>
<dbReference type="PANTHER" id="PTHR14969">
    <property type="entry name" value="SPHINGOSINE-1-PHOSPHATE PHOSPHOHYDROLASE"/>
    <property type="match status" value="1"/>
</dbReference>
<evidence type="ECO:0000256" key="5">
    <source>
        <dbReference type="ARBA" id="ARBA00022989"/>
    </source>
</evidence>
<evidence type="ECO:0000313" key="9">
    <source>
        <dbReference type="EMBL" id="RZT89789.1"/>
    </source>
</evidence>
<evidence type="ECO:0000256" key="2">
    <source>
        <dbReference type="ARBA" id="ARBA00022475"/>
    </source>
</evidence>
<evidence type="ECO:0000256" key="7">
    <source>
        <dbReference type="SAM" id="Phobius"/>
    </source>
</evidence>
<feature type="transmembrane region" description="Helical" evidence="7">
    <location>
        <begin position="12"/>
        <end position="31"/>
    </location>
</feature>
<dbReference type="Gene3D" id="1.20.144.10">
    <property type="entry name" value="Phosphatidic acid phosphatase type 2/haloperoxidase"/>
    <property type="match status" value="1"/>
</dbReference>
<dbReference type="InterPro" id="IPR000326">
    <property type="entry name" value="PAP2/HPO"/>
</dbReference>
<keyword evidence="3 7" id="KW-0812">Transmembrane</keyword>
<proteinExistence type="predicted"/>
<feature type="transmembrane region" description="Helical" evidence="7">
    <location>
        <begin position="179"/>
        <end position="197"/>
    </location>
</feature>
<evidence type="ECO:0000259" key="8">
    <source>
        <dbReference type="SMART" id="SM00014"/>
    </source>
</evidence>
<feature type="transmembrane region" description="Helical" evidence="7">
    <location>
        <begin position="129"/>
        <end position="148"/>
    </location>
</feature>
<reference evidence="9 10" key="1">
    <citation type="submission" date="2019-02" db="EMBL/GenBank/DDBJ databases">
        <title>Genomic Encyclopedia of Type Strains, Phase IV (KMG-IV): sequencing the most valuable type-strain genomes for metagenomic binning, comparative biology and taxonomic classification.</title>
        <authorList>
            <person name="Goeker M."/>
        </authorList>
    </citation>
    <scope>NUCLEOTIDE SEQUENCE [LARGE SCALE GENOMIC DNA]</scope>
    <source>
        <strain evidence="9 10">DSM 21223</strain>
    </source>
</reference>
<evidence type="ECO:0000256" key="1">
    <source>
        <dbReference type="ARBA" id="ARBA00004651"/>
    </source>
</evidence>
<evidence type="ECO:0000256" key="4">
    <source>
        <dbReference type="ARBA" id="ARBA00022801"/>
    </source>
</evidence>
<keyword evidence="2" id="KW-1003">Cell membrane</keyword>
<dbReference type="PROSITE" id="PS51257">
    <property type="entry name" value="PROKAR_LIPOPROTEIN"/>
    <property type="match status" value="1"/>
</dbReference>
<dbReference type="EMBL" id="SHKM01000001">
    <property type="protein sequence ID" value="RZT89789.1"/>
    <property type="molecule type" value="Genomic_DNA"/>
</dbReference>
<dbReference type="RefSeq" id="WP_207222150.1">
    <property type="nucleotide sequence ID" value="NZ_SHKM01000001.1"/>
</dbReference>
<dbReference type="Pfam" id="PF01569">
    <property type="entry name" value="PAP2"/>
    <property type="match status" value="1"/>
</dbReference>
<dbReference type="InterPro" id="IPR036938">
    <property type="entry name" value="PAP2/HPO_sf"/>
</dbReference>
<keyword evidence="4" id="KW-0378">Hydrolase</keyword>
<evidence type="ECO:0000256" key="6">
    <source>
        <dbReference type="ARBA" id="ARBA00023136"/>
    </source>
</evidence>
<evidence type="ECO:0000313" key="10">
    <source>
        <dbReference type="Proteomes" id="UP000292136"/>
    </source>
</evidence>
<keyword evidence="6 7" id="KW-0472">Membrane</keyword>
<feature type="transmembrane region" description="Helical" evidence="7">
    <location>
        <begin position="61"/>
        <end position="81"/>
    </location>
</feature>
<comment type="subcellular location">
    <subcellularLocation>
        <location evidence="1">Cell membrane</location>
        <topology evidence="1">Multi-pass membrane protein</topology>
    </subcellularLocation>
</comment>
<sequence>MGRLSPRPLAGRVLGTALFGMACLTALWLLAPRGIPAWDRALLDLFAQIRSPLLDRAMGSLTWLGSLWLLLPASLLLGLLAHRRRPRAWLPAAALGLAIGIGYLAKSLIQRPRPDLYPALDGLATHASFPSLHSAQALAFGIALGLLLQRSWVLAAAAVLGLAVGVSRLYLQVHFLSDVLAGALLGGLTALVLDRLWHPAAASTTRAGQDDGIQIR</sequence>
<feature type="transmembrane region" description="Helical" evidence="7">
    <location>
        <begin position="88"/>
        <end position="109"/>
    </location>
</feature>
<dbReference type="PANTHER" id="PTHR14969:SF62">
    <property type="entry name" value="DECAPRENYLPHOSPHORYL-5-PHOSPHORIBOSE PHOSPHATASE RV3807C-RELATED"/>
    <property type="match status" value="1"/>
</dbReference>
<comment type="caution">
    <text evidence="9">The sequence shown here is derived from an EMBL/GenBank/DDBJ whole genome shotgun (WGS) entry which is preliminary data.</text>
</comment>
<organism evidence="9 10">
    <name type="scientific">Azospira oryzae</name>
    <dbReference type="NCBI Taxonomy" id="146939"/>
    <lineage>
        <taxon>Bacteria</taxon>
        <taxon>Pseudomonadati</taxon>
        <taxon>Pseudomonadota</taxon>
        <taxon>Betaproteobacteria</taxon>
        <taxon>Rhodocyclales</taxon>
        <taxon>Rhodocyclaceae</taxon>
        <taxon>Azospira</taxon>
    </lineage>
</organism>
<keyword evidence="10" id="KW-1185">Reference proteome</keyword>
<keyword evidence="5 7" id="KW-1133">Transmembrane helix</keyword>
<feature type="transmembrane region" description="Helical" evidence="7">
    <location>
        <begin position="153"/>
        <end position="173"/>
    </location>
</feature>
<dbReference type="SUPFAM" id="SSF48317">
    <property type="entry name" value="Acid phosphatase/Vanadium-dependent haloperoxidase"/>
    <property type="match status" value="1"/>
</dbReference>
<accession>A0ABY0IUS0</accession>
<dbReference type="SMART" id="SM00014">
    <property type="entry name" value="acidPPc"/>
    <property type="match status" value="1"/>
</dbReference>
<gene>
    <name evidence="9" type="ORF">EV678_0583</name>
</gene>